<dbReference type="Pfam" id="PF01694">
    <property type="entry name" value="Rhomboid"/>
    <property type="match status" value="1"/>
</dbReference>
<evidence type="ECO:0000256" key="1">
    <source>
        <dbReference type="ARBA" id="ARBA00004141"/>
    </source>
</evidence>
<protein>
    <recommendedName>
        <fullName evidence="7">Peptidase S54 rhomboid domain-containing protein</fullName>
    </recommendedName>
</protein>
<feature type="compositionally biased region" description="Polar residues" evidence="5">
    <location>
        <begin position="280"/>
        <end position="289"/>
    </location>
</feature>
<organism evidence="8 9">
    <name type="scientific">Gadus morhua</name>
    <name type="common">Atlantic cod</name>
    <dbReference type="NCBI Taxonomy" id="8049"/>
    <lineage>
        <taxon>Eukaryota</taxon>
        <taxon>Metazoa</taxon>
        <taxon>Chordata</taxon>
        <taxon>Craniata</taxon>
        <taxon>Vertebrata</taxon>
        <taxon>Euteleostomi</taxon>
        <taxon>Actinopterygii</taxon>
        <taxon>Neopterygii</taxon>
        <taxon>Teleostei</taxon>
        <taxon>Neoteleostei</taxon>
        <taxon>Acanthomorphata</taxon>
        <taxon>Zeiogadaria</taxon>
        <taxon>Gadariae</taxon>
        <taxon>Gadiformes</taxon>
        <taxon>Gadoidei</taxon>
        <taxon>Gadidae</taxon>
        <taxon>Gadus</taxon>
    </lineage>
</organism>
<dbReference type="Gene3D" id="1.20.1540.10">
    <property type="entry name" value="Rhomboid-like"/>
    <property type="match status" value="1"/>
</dbReference>
<comment type="subcellular location">
    <subcellularLocation>
        <location evidence="1">Membrane</location>
        <topology evidence="1">Multi-pass membrane protein</topology>
    </subcellularLocation>
</comment>
<name>A0A8C5FRY8_GADMO</name>
<dbReference type="PANTHER" id="PTHR43066">
    <property type="entry name" value="RHOMBOID-RELATED PROTEIN"/>
    <property type="match status" value="1"/>
</dbReference>
<dbReference type="OMA" id="GAVIIWR"/>
<dbReference type="GO" id="GO:0016020">
    <property type="term" value="C:membrane"/>
    <property type="evidence" value="ECO:0007669"/>
    <property type="project" value="UniProtKB-SubCell"/>
</dbReference>
<reference evidence="8" key="1">
    <citation type="submission" date="2025-08" db="UniProtKB">
        <authorList>
            <consortium name="Ensembl"/>
        </authorList>
    </citation>
    <scope>IDENTIFICATION</scope>
</reference>
<keyword evidence="9" id="KW-1185">Reference proteome</keyword>
<dbReference type="PROSITE" id="PS51257">
    <property type="entry name" value="PROKAR_LIPOPROTEIN"/>
    <property type="match status" value="1"/>
</dbReference>
<evidence type="ECO:0000256" key="6">
    <source>
        <dbReference type="SAM" id="Phobius"/>
    </source>
</evidence>
<dbReference type="AlphaFoldDB" id="A0A8C5FRY8"/>
<keyword evidence="2 6" id="KW-0812">Transmembrane</keyword>
<evidence type="ECO:0000256" key="5">
    <source>
        <dbReference type="SAM" id="MobiDB-lite"/>
    </source>
</evidence>
<sequence length="369" mass="40840">MILQTLKDATPEVTSGILVVVFLSCLLFTFKQYFILTEAVFSVGANVFLNGEVHRIFLYPFYHRTSVQLLLNIGVLMLLCGSFEKGVGTVRFLFLFVTLSTCTGLCYALLDLFLHDTTQNPAEGLVPIALALVAVTTMHTRMAKGFFCGVSIPTMSLPWVFLIVTFLFIPHTVLPCNIIAILIGWVYGKGWLSVLDMSEARASVLEKSAPFKFLKNIPGVRHVPVSPEERRKTLLPEFNPTPGSYPVQAYAPMSSAVAMGTTSPQMYYEGWPNAPAAAVNGSSSTSQGLGSEFPGGHTTTQSYNHSHDHSTCHGHVLDMHKFHTFSVFPGISIGVLLDWKRRRIGYQIPVISQSQTYDRFDPMVTFRQS</sequence>
<proteinExistence type="predicted"/>
<feature type="domain" description="Peptidase S54 rhomboid" evidence="7">
    <location>
        <begin position="51"/>
        <end position="188"/>
    </location>
</feature>
<feature type="transmembrane region" description="Helical" evidence="6">
    <location>
        <begin position="92"/>
        <end position="110"/>
    </location>
</feature>
<reference evidence="8" key="2">
    <citation type="submission" date="2025-09" db="UniProtKB">
        <authorList>
            <consortium name="Ensembl"/>
        </authorList>
    </citation>
    <scope>IDENTIFICATION</scope>
</reference>
<evidence type="ECO:0000259" key="7">
    <source>
        <dbReference type="Pfam" id="PF01694"/>
    </source>
</evidence>
<feature type="transmembrane region" description="Helical" evidence="6">
    <location>
        <begin position="159"/>
        <end position="187"/>
    </location>
</feature>
<dbReference type="PANTHER" id="PTHR43066:SF12">
    <property type="entry name" value="RHOMBOID DOMAIN-CONTAINING 2"/>
    <property type="match status" value="1"/>
</dbReference>
<dbReference type="InterPro" id="IPR022764">
    <property type="entry name" value="Peptidase_S54_rhomboid_dom"/>
</dbReference>
<evidence type="ECO:0000256" key="2">
    <source>
        <dbReference type="ARBA" id="ARBA00022692"/>
    </source>
</evidence>
<feature type="transmembrane region" description="Helical" evidence="6">
    <location>
        <begin position="56"/>
        <end position="80"/>
    </location>
</feature>
<dbReference type="InterPro" id="IPR035952">
    <property type="entry name" value="Rhomboid-like_sf"/>
</dbReference>
<dbReference type="SUPFAM" id="SSF144091">
    <property type="entry name" value="Rhomboid-like"/>
    <property type="match status" value="1"/>
</dbReference>
<evidence type="ECO:0000256" key="3">
    <source>
        <dbReference type="ARBA" id="ARBA00022989"/>
    </source>
</evidence>
<keyword evidence="4 6" id="KW-0472">Membrane</keyword>
<feature type="transmembrane region" description="Helical" evidence="6">
    <location>
        <begin position="122"/>
        <end position="138"/>
    </location>
</feature>
<keyword evidence="3 6" id="KW-1133">Transmembrane helix</keyword>
<dbReference type="GO" id="GO:0004252">
    <property type="term" value="F:serine-type endopeptidase activity"/>
    <property type="evidence" value="ECO:0007669"/>
    <property type="project" value="InterPro"/>
</dbReference>
<feature type="region of interest" description="Disordered" evidence="5">
    <location>
        <begin position="279"/>
        <end position="308"/>
    </location>
</feature>
<feature type="transmembrane region" description="Helical" evidence="6">
    <location>
        <begin position="12"/>
        <end position="36"/>
    </location>
</feature>
<evidence type="ECO:0000256" key="4">
    <source>
        <dbReference type="ARBA" id="ARBA00023136"/>
    </source>
</evidence>
<dbReference type="Ensembl" id="ENSGMOT00000041602.1">
    <property type="protein sequence ID" value="ENSGMOP00000056840.1"/>
    <property type="gene ID" value="ENSGMOG00000022519.1"/>
</dbReference>
<dbReference type="GeneTree" id="ENSGT00940000165977"/>
<dbReference type="Proteomes" id="UP000694546">
    <property type="component" value="Chromosome 3"/>
</dbReference>
<evidence type="ECO:0000313" key="8">
    <source>
        <dbReference type="Ensembl" id="ENSGMOP00000056840.1"/>
    </source>
</evidence>
<evidence type="ECO:0000313" key="9">
    <source>
        <dbReference type="Proteomes" id="UP000694546"/>
    </source>
</evidence>
<accession>A0A8C5FRY8</accession>